<evidence type="ECO:0000259" key="17">
    <source>
        <dbReference type="PROSITE" id="PS51975"/>
    </source>
</evidence>
<name>A0ABS7L8A1_9FIRM</name>
<feature type="domain" description="RNase H type-2" evidence="17">
    <location>
        <begin position="70"/>
        <end position="253"/>
    </location>
</feature>
<evidence type="ECO:0000256" key="2">
    <source>
        <dbReference type="ARBA" id="ARBA00001946"/>
    </source>
</evidence>
<evidence type="ECO:0000256" key="13">
    <source>
        <dbReference type="ARBA" id="ARBA00023211"/>
    </source>
</evidence>
<dbReference type="Pfam" id="PF01351">
    <property type="entry name" value="RNase_HII"/>
    <property type="match status" value="1"/>
</dbReference>
<keyword evidence="8 14" id="KW-0963">Cytoplasm</keyword>
<dbReference type="SUPFAM" id="SSF53098">
    <property type="entry name" value="Ribonuclease H-like"/>
    <property type="match status" value="1"/>
</dbReference>
<evidence type="ECO:0000256" key="1">
    <source>
        <dbReference type="ARBA" id="ARBA00000077"/>
    </source>
</evidence>
<evidence type="ECO:0000256" key="10">
    <source>
        <dbReference type="ARBA" id="ARBA00022723"/>
    </source>
</evidence>
<dbReference type="NCBIfam" id="NF000595">
    <property type="entry name" value="PRK00015.1-3"/>
    <property type="match status" value="1"/>
</dbReference>
<dbReference type="InterPro" id="IPR036397">
    <property type="entry name" value="RNaseH_sf"/>
</dbReference>
<evidence type="ECO:0000256" key="14">
    <source>
        <dbReference type="HAMAP-Rule" id="MF_00052"/>
    </source>
</evidence>
<evidence type="ECO:0000256" key="12">
    <source>
        <dbReference type="ARBA" id="ARBA00022801"/>
    </source>
</evidence>
<comment type="function">
    <text evidence="3 14 16">Endonuclease that specifically degrades the RNA of RNA-DNA hybrids.</text>
</comment>
<dbReference type="CDD" id="cd07182">
    <property type="entry name" value="RNase_HII_bacteria_HII_like"/>
    <property type="match status" value="1"/>
</dbReference>
<evidence type="ECO:0000313" key="18">
    <source>
        <dbReference type="EMBL" id="MBY0759020.1"/>
    </source>
</evidence>
<dbReference type="Proteomes" id="UP000779049">
    <property type="component" value="Unassembled WGS sequence"/>
</dbReference>
<comment type="caution">
    <text evidence="18">The sequence shown here is derived from an EMBL/GenBank/DDBJ whole genome shotgun (WGS) entry which is preliminary data.</text>
</comment>
<feature type="binding site" evidence="14 15">
    <location>
        <position position="77"/>
    </location>
    <ligand>
        <name>a divalent metal cation</name>
        <dbReference type="ChEBI" id="CHEBI:60240"/>
    </ligand>
</feature>
<dbReference type="InterPro" id="IPR001352">
    <property type="entry name" value="RNase_HII/HIII"/>
</dbReference>
<comment type="similarity">
    <text evidence="5 14 16">Belongs to the RNase HII family.</text>
</comment>
<comment type="cofactor">
    <cofactor evidence="2">
        <name>Mg(2+)</name>
        <dbReference type="ChEBI" id="CHEBI:18420"/>
    </cofactor>
</comment>
<feature type="binding site" evidence="14 15">
    <location>
        <position position="76"/>
    </location>
    <ligand>
        <name>a divalent metal cation</name>
        <dbReference type="ChEBI" id="CHEBI:60240"/>
    </ligand>
</feature>
<dbReference type="NCBIfam" id="NF000594">
    <property type="entry name" value="PRK00015.1-1"/>
    <property type="match status" value="1"/>
</dbReference>
<gene>
    <name evidence="14" type="primary">rnhB</name>
    <name evidence="18" type="ORF">FLB61_07965</name>
</gene>
<feature type="binding site" evidence="14 15">
    <location>
        <position position="168"/>
    </location>
    <ligand>
        <name>a divalent metal cation</name>
        <dbReference type="ChEBI" id="CHEBI:60240"/>
    </ligand>
</feature>
<dbReference type="Gene3D" id="3.30.420.10">
    <property type="entry name" value="Ribonuclease H-like superfamily/Ribonuclease H"/>
    <property type="match status" value="1"/>
</dbReference>
<dbReference type="PANTHER" id="PTHR10954:SF18">
    <property type="entry name" value="RIBONUCLEASE HII"/>
    <property type="match status" value="1"/>
</dbReference>
<keyword evidence="10 14" id="KW-0479">Metal-binding</keyword>
<dbReference type="InterPro" id="IPR012337">
    <property type="entry name" value="RNaseH-like_sf"/>
</dbReference>
<evidence type="ECO:0000256" key="15">
    <source>
        <dbReference type="PROSITE-ProRule" id="PRU01319"/>
    </source>
</evidence>
<dbReference type="PROSITE" id="PS51975">
    <property type="entry name" value="RNASE_H_2"/>
    <property type="match status" value="1"/>
</dbReference>
<comment type="subcellular location">
    <subcellularLocation>
        <location evidence="4 14">Cytoplasm</location>
    </subcellularLocation>
</comment>
<evidence type="ECO:0000256" key="11">
    <source>
        <dbReference type="ARBA" id="ARBA00022759"/>
    </source>
</evidence>
<evidence type="ECO:0000313" key="19">
    <source>
        <dbReference type="Proteomes" id="UP000779049"/>
    </source>
</evidence>
<evidence type="ECO:0000256" key="9">
    <source>
        <dbReference type="ARBA" id="ARBA00022722"/>
    </source>
</evidence>
<evidence type="ECO:0000256" key="5">
    <source>
        <dbReference type="ARBA" id="ARBA00007383"/>
    </source>
</evidence>
<dbReference type="EMBL" id="VIRV01000010">
    <property type="protein sequence ID" value="MBY0759020.1"/>
    <property type="molecule type" value="Genomic_DNA"/>
</dbReference>
<keyword evidence="11 14" id="KW-0255">Endonuclease</keyword>
<dbReference type="PANTHER" id="PTHR10954">
    <property type="entry name" value="RIBONUCLEASE H2 SUBUNIT A"/>
    <property type="match status" value="1"/>
</dbReference>
<accession>A0ABS7L8A1</accession>
<dbReference type="InterPro" id="IPR022898">
    <property type="entry name" value="RNase_HII"/>
</dbReference>
<evidence type="ECO:0000256" key="3">
    <source>
        <dbReference type="ARBA" id="ARBA00004065"/>
    </source>
</evidence>
<dbReference type="GO" id="GO:0004523">
    <property type="term" value="F:RNA-DNA hybrid ribonuclease activity"/>
    <property type="evidence" value="ECO:0007669"/>
    <property type="project" value="UniProtKB-EC"/>
</dbReference>
<evidence type="ECO:0000256" key="4">
    <source>
        <dbReference type="ARBA" id="ARBA00004496"/>
    </source>
</evidence>
<keyword evidence="13 14" id="KW-0464">Manganese</keyword>
<evidence type="ECO:0000256" key="7">
    <source>
        <dbReference type="ARBA" id="ARBA00019179"/>
    </source>
</evidence>
<dbReference type="InterPro" id="IPR024567">
    <property type="entry name" value="RNase_HII/HIII_dom"/>
</dbReference>
<reference evidence="18 19" key="1">
    <citation type="journal article" date="2020" name="New Microbes New Infect">
        <title>Sellimonas caecigallum sp. nov., description and genome sequence of a new member of the Sellimonas genus isolated from the cecum of feral chicken.</title>
        <authorList>
            <person name="Wongkuna S."/>
            <person name="Ghimire S."/>
            <person name="Antony L."/>
            <person name="Chankhamhaengdecha S."/>
            <person name="Janvilisri T."/>
            <person name="Scaria J."/>
        </authorList>
    </citation>
    <scope>NUCLEOTIDE SEQUENCE [LARGE SCALE GENOMIC DNA]</scope>
    <source>
        <strain evidence="18 19">SW451</strain>
    </source>
</reference>
<keyword evidence="12 14" id="KW-0378">Hydrolase</keyword>
<evidence type="ECO:0000256" key="8">
    <source>
        <dbReference type="ARBA" id="ARBA00022490"/>
    </source>
</evidence>
<dbReference type="HAMAP" id="MF_00052_B">
    <property type="entry name" value="RNase_HII_B"/>
    <property type="match status" value="1"/>
</dbReference>
<dbReference type="RefSeq" id="WP_221919828.1">
    <property type="nucleotide sequence ID" value="NZ_CP173660.1"/>
</dbReference>
<protein>
    <recommendedName>
        <fullName evidence="7 14">Ribonuclease HII</fullName>
        <shortName evidence="14">RNase HII</shortName>
        <ecNumber evidence="6 14">3.1.26.4</ecNumber>
    </recommendedName>
</protein>
<organism evidence="18 19">
    <name type="scientific">Sellimonas caecigallum</name>
    <dbReference type="NCBI Taxonomy" id="2592333"/>
    <lineage>
        <taxon>Bacteria</taxon>
        <taxon>Bacillati</taxon>
        <taxon>Bacillota</taxon>
        <taxon>Clostridia</taxon>
        <taxon>Lachnospirales</taxon>
        <taxon>Lachnospiraceae</taxon>
        <taxon>Sellimonas</taxon>
    </lineage>
</organism>
<keyword evidence="9 14" id="KW-0540">Nuclease</keyword>
<comment type="cofactor">
    <cofactor evidence="14 15">
        <name>Mn(2+)</name>
        <dbReference type="ChEBI" id="CHEBI:29035"/>
    </cofactor>
    <cofactor evidence="14 15">
        <name>Mg(2+)</name>
        <dbReference type="ChEBI" id="CHEBI:18420"/>
    </cofactor>
    <text evidence="14 15">Manganese or magnesium. Binds 1 divalent metal ion per monomer in the absence of substrate. May bind a second metal ion after substrate binding.</text>
</comment>
<dbReference type="EC" id="3.1.26.4" evidence="6 14"/>
<keyword evidence="19" id="KW-1185">Reference proteome</keyword>
<sequence>MSKSIKEIKEEFEQTPWDKWHILFGQYENDERAGVKKVLETYRRKEEKEERERSRVEKMCVYEKKHQSFTHICGIDEVGRGPLAGPVVAAAVILPKDARILYINDSKKLSEKKRDELYDIIMDTATAVGIGMRSPQRIDEINILNATYEAMQDAVANLKVHPDLLLNDAVTIPEIDIPQVPIIKGDEKSISIAAASIIAKVTRDRLMKEYDSLLPQYGFASNKGYGSREHIEALKQYGPTPIHRRSFIGHFIR</sequence>
<comment type="catalytic activity">
    <reaction evidence="1 14 15 16">
        <text>Endonucleolytic cleavage to 5'-phosphomonoester.</text>
        <dbReference type="EC" id="3.1.26.4"/>
    </reaction>
</comment>
<evidence type="ECO:0000256" key="6">
    <source>
        <dbReference type="ARBA" id="ARBA00012180"/>
    </source>
</evidence>
<evidence type="ECO:0000256" key="16">
    <source>
        <dbReference type="RuleBase" id="RU003515"/>
    </source>
</evidence>
<proteinExistence type="inferred from homology"/>